<dbReference type="PROSITE" id="PS01032">
    <property type="entry name" value="PPM_1"/>
    <property type="match status" value="1"/>
</dbReference>
<sequence length="477" mass="53675">MAHNKLTYNLLKYSNELNFGHTYYFLKNIYKIVSKARLHIPGYNLNVPRLSPNEVTTVLRANEYSHEFSTGPVKSYETNQLASNNPIEDTRAEAKCRTNNGYLFGVFDGHGGASCAQVVARRLYQYLVAATLPPDKLSSLLDEKENQLLEYYNNRDDFVDELKTVYTESFLQYVRGLLSLNKTMETKEALEHSFLRLDSDISTEAEKIADRKTISVAISGCVACVAAIDGNSLHVASTGDAGAVLGILSDTGKSWTAKKLSVEHNTDNRNEVDRILSEHPQEERLHILERERLLGQLAPLRAFGDFSYKWPKEKLQKLAVPHYGSEVIPPYYKTPPYLTCKPEVTYKRLTPRDKFLVIASDGLWDLLTPSQVVKMVGEHMSGKAALSPLRLPRDTKLSDVNKILSARKQGLDKVPVDRNAATHLLRNALGGNDFGEVEHARVSQLLSLPQDVVRLFRDDITVTVVYFDSDFITHVPM</sequence>
<dbReference type="SUPFAM" id="SSF81606">
    <property type="entry name" value="PP2C-like"/>
    <property type="match status" value="1"/>
</dbReference>
<dbReference type="InterPro" id="IPR001932">
    <property type="entry name" value="PPM-type_phosphatase-like_dom"/>
</dbReference>
<dbReference type="Gene3D" id="3.60.40.10">
    <property type="entry name" value="PPM-type phosphatase domain"/>
    <property type="match status" value="1"/>
</dbReference>
<evidence type="ECO:0000256" key="4">
    <source>
        <dbReference type="RuleBase" id="RU003465"/>
    </source>
</evidence>
<reference evidence="6 7" key="1">
    <citation type="submission" date="2022-12" db="EMBL/GenBank/DDBJ databases">
        <title>Chromosome-level genome assembly of true bugs.</title>
        <authorList>
            <person name="Ma L."/>
            <person name="Li H."/>
        </authorList>
    </citation>
    <scope>NUCLEOTIDE SEQUENCE [LARGE SCALE GENOMIC DNA]</scope>
    <source>
        <strain evidence="6">Lab_2022b</strain>
    </source>
</reference>
<dbReference type="CDD" id="cd00143">
    <property type="entry name" value="PP2Cc"/>
    <property type="match status" value="1"/>
</dbReference>
<evidence type="ECO:0000313" key="6">
    <source>
        <dbReference type="EMBL" id="KAK9496793.1"/>
    </source>
</evidence>
<dbReference type="AlphaFoldDB" id="A0AAW1CH46"/>
<comment type="caution">
    <text evidence="6">The sequence shown here is derived from an EMBL/GenBank/DDBJ whole genome shotgun (WGS) entry which is preliminary data.</text>
</comment>
<keyword evidence="2 4" id="KW-0378">Hydrolase</keyword>
<dbReference type="GO" id="GO:0004741">
    <property type="term" value="F:[pyruvate dehydrogenase (acetyl-transferring)]-phosphatase activity"/>
    <property type="evidence" value="ECO:0007669"/>
    <property type="project" value="TreeGrafter"/>
</dbReference>
<organism evidence="6 7">
    <name type="scientific">Rhynocoris fuscipes</name>
    <dbReference type="NCBI Taxonomy" id="488301"/>
    <lineage>
        <taxon>Eukaryota</taxon>
        <taxon>Metazoa</taxon>
        <taxon>Ecdysozoa</taxon>
        <taxon>Arthropoda</taxon>
        <taxon>Hexapoda</taxon>
        <taxon>Insecta</taxon>
        <taxon>Pterygota</taxon>
        <taxon>Neoptera</taxon>
        <taxon>Paraneoptera</taxon>
        <taxon>Hemiptera</taxon>
        <taxon>Heteroptera</taxon>
        <taxon>Panheteroptera</taxon>
        <taxon>Cimicomorpha</taxon>
        <taxon>Reduviidae</taxon>
        <taxon>Harpactorinae</taxon>
        <taxon>Harpactorini</taxon>
        <taxon>Rhynocoris</taxon>
    </lineage>
</organism>
<keyword evidence="7" id="KW-1185">Reference proteome</keyword>
<proteinExistence type="inferred from homology"/>
<dbReference type="GO" id="GO:0046872">
    <property type="term" value="F:metal ion binding"/>
    <property type="evidence" value="ECO:0007669"/>
    <property type="project" value="UniProtKB-KW"/>
</dbReference>
<comment type="similarity">
    <text evidence="4">Belongs to the PP2C family.</text>
</comment>
<dbReference type="PROSITE" id="PS51746">
    <property type="entry name" value="PPM_2"/>
    <property type="match status" value="1"/>
</dbReference>
<dbReference type="FunFam" id="3.60.40.10:FF:000069">
    <property type="entry name" value="Pyruvate dehydrogenase"/>
    <property type="match status" value="1"/>
</dbReference>
<dbReference type="InterPro" id="IPR015655">
    <property type="entry name" value="PP2C"/>
</dbReference>
<dbReference type="InterPro" id="IPR036457">
    <property type="entry name" value="PPM-type-like_dom_sf"/>
</dbReference>
<evidence type="ECO:0000259" key="5">
    <source>
        <dbReference type="PROSITE" id="PS51746"/>
    </source>
</evidence>
<evidence type="ECO:0000256" key="2">
    <source>
        <dbReference type="ARBA" id="ARBA00022801"/>
    </source>
</evidence>
<protein>
    <recommendedName>
        <fullName evidence="5">PPM-type phosphatase domain-containing protein</fullName>
    </recommendedName>
</protein>
<dbReference type="Pfam" id="PF00481">
    <property type="entry name" value="PP2C"/>
    <property type="match status" value="1"/>
</dbReference>
<keyword evidence="3 4" id="KW-0904">Protein phosphatase</keyword>
<dbReference type="EMBL" id="JAPXFL010000055">
    <property type="protein sequence ID" value="KAK9496793.1"/>
    <property type="molecule type" value="Genomic_DNA"/>
</dbReference>
<name>A0AAW1CH46_9HEMI</name>
<keyword evidence="1" id="KW-0479">Metal-binding</keyword>
<dbReference type="InterPro" id="IPR000222">
    <property type="entry name" value="PP2C_BS"/>
</dbReference>
<dbReference type="Proteomes" id="UP001461498">
    <property type="component" value="Unassembled WGS sequence"/>
</dbReference>
<gene>
    <name evidence="6" type="ORF">O3M35_012986</name>
</gene>
<evidence type="ECO:0000313" key="7">
    <source>
        <dbReference type="Proteomes" id="UP001461498"/>
    </source>
</evidence>
<dbReference type="GO" id="GO:0005739">
    <property type="term" value="C:mitochondrion"/>
    <property type="evidence" value="ECO:0007669"/>
    <property type="project" value="TreeGrafter"/>
</dbReference>
<accession>A0AAW1CH46</accession>
<evidence type="ECO:0000256" key="1">
    <source>
        <dbReference type="ARBA" id="ARBA00022723"/>
    </source>
</evidence>
<feature type="domain" description="PPM-type phosphatase" evidence="5">
    <location>
        <begin position="73"/>
        <end position="467"/>
    </location>
</feature>
<dbReference type="PANTHER" id="PTHR13832:SF792">
    <property type="entry name" value="GM14286P"/>
    <property type="match status" value="1"/>
</dbReference>
<dbReference type="SMART" id="SM00332">
    <property type="entry name" value="PP2Cc"/>
    <property type="match status" value="1"/>
</dbReference>
<evidence type="ECO:0000256" key="3">
    <source>
        <dbReference type="ARBA" id="ARBA00022912"/>
    </source>
</evidence>
<dbReference type="PANTHER" id="PTHR13832">
    <property type="entry name" value="PROTEIN PHOSPHATASE 2C"/>
    <property type="match status" value="1"/>
</dbReference>